<dbReference type="Pfam" id="PF03422">
    <property type="entry name" value="CBM_6"/>
    <property type="match status" value="1"/>
</dbReference>
<dbReference type="Proteomes" id="UP000318661">
    <property type="component" value="Unassembled WGS sequence"/>
</dbReference>
<dbReference type="InterPro" id="IPR003961">
    <property type="entry name" value="FN3_dom"/>
</dbReference>
<evidence type="ECO:0000259" key="3">
    <source>
        <dbReference type="PROSITE" id="PS50853"/>
    </source>
</evidence>
<dbReference type="EMBL" id="VBAJ01000181">
    <property type="protein sequence ID" value="TMJ07402.1"/>
    <property type="molecule type" value="Genomic_DNA"/>
</dbReference>
<evidence type="ECO:0000256" key="2">
    <source>
        <dbReference type="SAM" id="SignalP"/>
    </source>
</evidence>
<proteinExistence type="predicted"/>
<dbReference type="InterPro" id="IPR006584">
    <property type="entry name" value="Cellulose-bd_IV"/>
</dbReference>
<dbReference type="Pfam" id="PF00041">
    <property type="entry name" value="fn3"/>
    <property type="match status" value="1"/>
</dbReference>
<dbReference type="CDD" id="cd04080">
    <property type="entry name" value="CBM6_cellulase-like"/>
    <property type="match status" value="1"/>
</dbReference>
<dbReference type="Gene3D" id="2.60.120.260">
    <property type="entry name" value="Galactose-binding domain-like"/>
    <property type="match status" value="1"/>
</dbReference>
<keyword evidence="1 2" id="KW-0732">Signal</keyword>
<dbReference type="SUPFAM" id="SSF49265">
    <property type="entry name" value="Fibronectin type III"/>
    <property type="match status" value="1"/>
</dbReference>
<evidence type="ECO:0000256" key="1">
    <source>
        <dbReference type="ARBA" id="ARBA00022729"/>
    </source>
</evidence>
<dbReference type="InterPro" id="IPR012334">
    <property type="entry name" value="Pectin_lyas_fold"/>
</dbReference>
<comment type="caution">
    <text evidence="5">The sequence shown here is derived from an EMBL/GenBank/DDBJ whole genome shotgun (WGS) entry which is preliminary data.</text>
</comment>
<dbReference type="InterPro" id="IPR011050">
    <property type="entry name" value="Pectin_lyase_fold/virulence"/>
</dbReference>
<dbReference type="PROSITE" id="PS50853">
    <property type="entry name" value="FN3"/>
    <property type="match status" value="1"/>
</dbReference>
<accession>A0A537LHG7</accession>
<feature type="signal peptide" evidence="2">
    <location>
        <begin position="1"/>
        <end position="32"/>
    </location>
</feature>
<dbReference type="GO" id="GO:0030246">
    <property type="term" value="F:carbohydrate binding"/>
    <property type="evidence" value="ECO:0007669"/>
    <property type="project" value="InterPro"/>
</dbReference>
<feature type="chain" id="PRO_5021794967" evidence="2">
    <location>
        <begin position="33"/>
        <end position="891"/>
    </location>
</feature>
<dbReference type="PROSITE" id="PS51175">
    <property type="entry name" value="CBM6"/>
    <property type="match status" value="1"/>
</dbReference>
<reference evidence="5 6" key="1">
    <citation type="journal article" date="2019" name="Nat. Microbiol.">
        <title>Mediterranean grassland soil C-N compound turnover is dependent on rainfall and depth, and is mediated by genomically divergent microorganisms.</title>
        <authorList>
            <person name="Diamond S."/>
            <person name="Andeer P.F."/>
            <person name="Li Z."/>
            <person name="Crits-Christoph A."/>
            <person name="Burstein D."/>
            <person name="Anantharaman K."/>
            <person name="Lane K.R."/>
            <person name="Thomas B.C."/>
            <person name="Pan C."/>
            <person name="Northen T.R."/>
            <person name="Banfield J.F."/>
        </authorList>
    </citation>
    <scope>NUCLEOTIDE SEQUENCE [LARGE SCALE GENOMIC DNA]</scope>
    <source>
        <strain evidence="5">NP_2</strain>
    </source>
</reference>
<dbReference type="InterPro" id="IPR036116">
    <property type="entry name" value="FN3_sf"/>
</dbReference>
<dbReference type="Gene3D" id="2.160.20.10">
    <property type="entry name" value="Single-stranded right-handed beta-helix, Pectin lyase-like"/>
    <property type="match status" value="1"/>
</dbReference>
<dbReference type="SMART" id="SM00606">
    <property type="entry name" value="CBD_IV"/>
    <property type="match status" value="1"/>
</dbReference>
<dbReference type="InterPro" id="IPR008979">
    <property type="entry name" value="Galactose-bd-like_sf"/>
</dbReference>
<sequence>MFCVRASGIRRCVPAVLILVMAAATVSIPAPAVVRAATLPELPRVYLDTTVIPPTGRILTVPAGGDVQGALNAAQSGDVVELQAGAAFLGSFSLPRRTGWVTVRSSAWASLPPPGTRATPAHAPLMAKLDGGGSVVLQGGSHVRLIGLELTSATTGSIVELGGADNIVVDRSWIHGTPTGDVRHGIQANGSRIAVVDSAITDIHHRSADAQAIDAYDGWGPFKIVNNYLQASGENVLFGGWDPSTSGLVASDIEVRGNYFTKPLSWKADDPSYAGTRWVVKNLFELKNAQRVVIDGNIFEYNWTQADQGGFAILFTPRNQTGAAPWSTVQDVTFIHNIVRHSTAGVQLMGWDNLYPSQQLQRVLIQHNLFLNIGEFPDSVYGVYTGMLFNVWDGPADLTIDHNTTFQTALPLYAMTHIASYWPGTGFRYTNSITNSAAGNWTTWLNTYFPGAVFTNDAMIGGTAGSYPAGNFFPASLDSVGFANLAGGDYHLAPTSPYKNAATDGKDPGADIDALTAATASALSGGGTGGGPAPSPVSVSPSNVAFGLVTVGTTSPAADIQAFNPSAAGVTLSSVAITGPFVITQNHCLATNTWNGVIPPGTHCDMFVVFAPAVGGAATGRLNISVAGSVYPVMLSGTGAAAADTTPPSIPSGLTATVISSSQITLAWSPSTDNVAVSGYNVFRNGTLIGIVRSTTGYQDAGLSPATTYGYVVAAFDAAGNTSAPSSPASATTTPAGSRSPYGGAPWAIPGVVQAENFDVGGEGVAYHDTTPGNQGGQYRMDVDVDIIADSGRYVINNFQTGEWLEYTINVTATGVYRIEVLVSSQFSASRFRMALDGQNVTGSLSVPNTGSWHTFQWVGASGVGLTMGLHVLRVYADQQYFNLDAIRIRK</sequence>
<name>A0A537LHG7_9BACT</name>
<dbReference type="SMART" id="SM00060">
    <property type="entry name" value="FN3"/>
    <property type="match status" value="1"/>
</dbReference>
<feature type="domain" description="CBM6" evidence="4">
    <location>
        <begin position="751"/>
        <end position="890"/>
    </location>
</feature>
<gene>
    <name evidence="5" type="ORF">E6G99_06945</name>
</gene>
<dbReference type="AlphaFoldDB" id="A0A537LHG7"/>
<dbReference type="SUPFAM" id="SSF51126">
    <property type="entry name" value="Pectin lyase-like"/>
    <property type="match status" value="1"/>
</dbReference>
<protein>
    <submittedName>
        <fullName evidence="5">Carbohydrate-binding protein</fullName>
    </submittedName>
</protein>
<evidence type="ECO:0000313" key="5">
    <source>
        <dbReference type="EMBL" id="TMJ07402.1"/>
    </source>
</evidence>
<dbReference type="InterPro" id="IPR005084">
    <property type="entry name" value="CBM6"/>
</dbReference>
<evidence type="ECO:0000313" key="6">
    <source>
        <dbReference type="Proteomes" id="UP000318661"/>
    </source>
</evidence>
<dbReference type="Gene3D" id="2.60.40.10">
    <property type="entry name" value="Immunoglobulins"/>
    <property type="match status" value="2"/>
</dbReference>
<dbReference type="CDD" id="cd00063">
    <property type="entry name" value="FN3"/>
    <property type="match status" value="1"/>
</dbReference>
<dbReference type="SUPFAM" id="SSF49785">
    <property type="entry name" value="Galactose-binding domain-like"/>
    <property type="match status" value="1"/>
</dbReference>
<dbReference type="InterPro" id="IPR013783">
    <property type="entry name" value="Ig-like_fold"/>
</dbReference>
<feature type="domain" description="Fibronectin type-III" evidence="3">
    <location>
        <begin position="650"/>
        <end position="736"/>
    </location>
</feature>
<organism evidence="5 6">
    <name type="scientific">Candidatus Segetimicrobium genomatis</name>
    <dbReference type="NCBI Taxonomy" id="2569760"/>
    <lineage>
        <taxon>Bacteria</taxon>
        <taxon>Bacillati</taxon>
        <taxon>Candidatus Sysuimicrobiota</taxon>
        <taxon>Candidatus Sysuimicrobiia</taxon>
        <taxon>Candidatus Sysuimicrobiales</taxon>
        <taxon>Candidatus Segetimicrobiaceae</taxon>
        <taxon>Candidatus Segetimicrobium</taxon>
    </lineage>
</organism>
<evidence type="ECO:0000259" key="4">
    <source>
        <dbReference type="PROSITE" id="PS51175"/>
    </source>
</evidence>